<feature type="transmembrane region" description="Helical" evidence="2">
    <location>
        <begin position="70"/>
        <end position="93"/>
    </location>
</feature>
<keyword evidence="2" id="KW-0812">Transmembrane</keyword>
<proteinExistence type="predicted"/>
<dbReference type="Pfam" id="PF11374">
    <property type="entry name" value="DUF3176"/>
    <property type="match status" value="1"/>
</dbReference>
<feature type="region of interest" description="Disordered" evidence="1">
    <location>
        <begin position="1"/>
        <end position="58"/>
    </location>
</feature>
<evidence type="ECO:0000313" key="3">
    <source>
        <dbReference type="EMBL" id="KAK8057083.1"/>
    </source>
</evidence>
<reference evidence="3 4" key="1">
    <citation type="submission" date="2023-01" db="EMBL/GenBank/DDBJ databases">
        <title>Analysis of 21 Apiospora genomes using comparative genomics revels a genus with tremendous synthesis potential of carbohydrate active enzymes and secondary metabolites.</title>
        <authorList>
            <person name="Sorensen T."/>
        </authorList>
    </citation>
    <scope>NUCLEOTIDE SEQUENCE [LARGE SCALE GENOMIC DNA]</scope>
    <source>
        <strain evidence="3 4">CBS 83171</strain>
    </source>
</reference>
<dbReference type="EMBL" id="JAQQWM010000007">
    <property type="protein sequence ID" value="KAK8057083.1"/>
    <property type="molecule type" value="Genomic_DNA"/>
</dbReference>
<keyword evidence="2" id="KW-0472">Membrane</keyword>
<gene>
    <name evidence="3" type="ORF">PG996_011020</name>
</gene>
<dbReference type="Proteomes" id="UP001446871">
    <property type="component" value="Unassembled WGS sequence"/>
</dbReference>
<evidence type="ECO:0000256" key="1">
    <source>
        <dbReference type="SAM" id="MobiDB-lite"/>
    </source>
</evidence>
<protein>
    <submittedName>
        <fullName evidence="3">Uncharacterized protein</fullName>
    </submittedName>
</protein>
<evidence type="ECO:0000313" key="4">
    <source>
        <dbReference type="Proteomes" id="UP001446871"/>
    </source>
</evidence>
<dbReference type="InterPro" id="IPR021514">
    <property type="entry name" value="DUF3176"/>
</dbReference>
<organism evidence="3 4">
    <name type="scientific">Apiospora saccharicola</name>
    <dbReference type="NCBI Taxonomy" id="335842"/>
    <lineage>
        <taxon>Eukaryota</taxon>
        <taxon>Fungi</taxon>
        <taxon>Dikarya</taxon>
        <taxon>Ascomycota</taxon>
        <taxon>Pezizomycotina</taxon>
        <taxon>Sordariomycetes</taxon>
        <taxon>Xylariomycetidae</taxon>
        <taxon>Amphisphaeriales</taxon>
        <taxon>Apiosporaceae</taxon>
        <taxon>Apiospora</taxon>
    </lineage>
</organism>
<keyword evidence="4" id="KW-1185">Reference proteome</keyword>
<sequence length="383" mass="42051">MENPRTHSPASTEYEGSWNEMDHRSSTTLLSVQGSQRTAPNKSEPPVNEMPNIKETDTTSLHRPQSLWGLWWMEILNCLIMIGLLCAIISVLYPNNGEPLPDLPYHVSINTIVSILSTTLKASTALILAEGVSHLEWNSFQQHRLLNDIAILDKASRGPLGCLQLLVALARRGRQFAPLLAAALTILTLALDPFTRQLVRYYSCRQESGGRFPGIAAPVAGVINQGLFNPDSVTAPLFCPSGNCTFDPPFTTLGFCSICEDISNQLVISDELEKSTAKTTTPSRSFASYGALSRDHWFSMNSDLNDGTNNGSNWVDIIQESLAFRRESRPHGFHNASECGATPNNDTWSCRGFGGSGAARCKLSLVSRLTRQHLSVDTSRKSR</sequence>
<comment type="caution">
    <text evidence="3">The sequence shown here is derived from an EMBL/GenBank/DDBJ whole genome shotgun (WGS) entry which is preliminary data.</text>
</comment>
<dbReference type="PANTHER" id="PTHR35394">
    <property type="entry name" value="DUF3176 DOMAIN-CONTAINING PROTEIN"/>
    <property type="match status" value="1"/>
</dbReference>
<dbReference type="PANTHER" id="PTHR35394:SF5">
    <property type="entry name" value="DUF3176 DOMAIN-CONTAINING PROTEIN"/>
    <property type="match status" value="1"/>
</dbReference>
<keyword evidence="2" id="KW-1133">Transmembrane helix</keyword>
<accession>A0ABR1UDV3</accession>
<name>A0ABR1UDV3_9PEZI</name>
<evidence type="ECO:0000256" key="2">
    <source>
        <dbReference type="SAM" id="Phobius"/>
    </source>
</evidence>
<feature type="transmembrane region" description="Helical" evidence="2">
    <location>
        <begin position="176"/>
        <end position="195"/>
    </location>
</feature>
<feature type="compositionally biased region" description="Polar residues" evidence="1">
    <location>
        <begin position="1"/>
        <end position="11"/>
    </location>
</feature>
<feature type="transmembrane region" description="Helical" evidence="2">
    <location>
        <begin position="105"/>
        <end position="129"/>
    </location>
</feature>
<feature type="compositionally biased region" description="Polar residues" evidence="1">
    <location>
        <begin position="26"/>
        <end position="41"/>
    </location>
</feature>